<dbReference type="SUPFAM" id="SSF51556">
    <property type="entry name" value="Metallo-dependent hydrolases"/>
    <property type="match status" value="1"/>
</dbReference>
<dbReference type="InterPro" id="IPR032466">
    <property type="entry name" value="Metal_Hydrolase"/>
</dbReference>
<organism evidence="3 4">
    <name type="scientific">Saccharopolyspora elongata</name>
    <dbReference type="NCBI Taxonomy" id="2530387"/>
    <lineage>
        <taxon>Bacteria</taxon>
        <taxon>Bacillati</taxon>
        <taxon>Actinomycetota</taxon>
        <taxon>Actinomycetes</taxon>
        <taxon>Pseudonocardiales</taxon>
        <taxon>Pseudonocardiaceae</taxon>
        <taxon>Saccharopolyspora</taxon>
    </lineage>
</organism>
<feature type="compositionally biased region" description="Basic and acidic residues" evidence="1">
    <location>
        <begin position="12"/>
        <end position="23"/>
    </location>
</feature>
<evidence type="ECO:0000259" key="2">
    <source>
        <dbReference type="Pfam" id="PF04909"/>
    </source>
</evidence>
<feature type="domain" description="Amidohydrolase-related" evidence="2">
    <location>
        <begin position="50"/>
        <end position="158"/>
    </location>
</feature>
<protein>
    <recommendedName>
        <fullName evidence="2">Amidohydrolase-related domain-containing protein</fullName>
    </recommendedName>
</protein>
<evidence type="ECO:0000313" key="3">
    <source>
        <dbReference type="EMBL" id="TDD42328.1"/>
    </source>
</evidence>
<evidence type="ECO:0000313" key="4">
    <source>
        <dbReference type="Proteomes" id="UP000294947"/>
    </source>
</evidence>
<dbReference type="Pfam" id="PF04909">
    <property type="entry name" value="Amidohydro_2"/>
    <property type="match status" value="1"/>
</dbReference>
<reference evidence="3 4" key="1">
    <citation type="submission" date="2019-03" db="EMBL/GenBank/DDBJ databases">
        <title>Draft genome sequences of novel Actinobacteria.</title>
        <authorList>
            <person name="Sahin N."/>
            <person name="Ay H."/>
            <person name="Saygin H."/>
        </authorList>
    </citation>
    <scope>NUCLEOTIDE SEQUENCE [LARGE SCALE GENOMIC DNA]</scope>
    <source>
        <strain evidence="3 4">7K502</strain>
    </source>
</reference>
<dbReference type="InterPro" id="IPR006680">
    <property type="entry name" value="Amidohydro-rel"/>
</dbReference>
<proteinExistence type="predicted"/>
<gene>
    <name evidence="3" type="ORF">E1288_29905</name>
</gene>
<dbReference type="Gene3D" id="3.20.20.140">
    <property type="entry name" value="Metal-dependent hydrolases"/>
    <property type="match status" value="1"/>
</dbReference>
<name>A0A4R4YCD6_9PSEU</name>
<dbReference type="EMBL" id="SMKW01000049">
    <property type="protein sequence ID" value="TDD42328.1"/>
    <property type="molecule type" value="Genomic_DNA"/>
</dbReference>
<dbReference type="GO" id="GO:0016787">
    <property type="term" value="F:hydrolase activity"/>
    <property type="evidence" value="ECO:0007669"/>
    <property type="project" value="InterPro"/>
</dbReference>
<sequence>MRPAETGQRGGAKSECRPAESIDTRGQIKMPTASATPLPGPHQNAELGPVRLAEIKSALAVAKHHPHVYVDVCCWQARYHRNPKRFYQSLRAMLDIAGPRKVLFASGFPAFEKLVDDERWVEVFRSPDPAVLEAAGVTFTDDERALVLAGNARRVLGI</sequence>
<dbReference type="AlphaFoldDB" id="A0A4R4YCD6"/>
<dbReference type="OrthoDB" id="9799024at2"/>
<dbReference type="Proteomes" id="UP000294947">
    <property type="component" value="Unassembled WGS sequence"/>
</dbReference>
<accession>A0A4R4YCD6</accession>
<keyword evidence="4" id="KW-1185">Reference proteome</keyword>
<feature type="region of interest" description="Disordered" evidence="1">
    <location>
        <begin position="1"/>
        <end position="45"/>
    </location>
</feature>
<comment type="caution">
    <text evidence="3">The sequence shown here is derived from an EMBL/GenBank/DDBJ whole genome shotgun (WGS) entry which is preliminary data.</text>
</comment>
<evidence type="ECO:0000256" key="1">
    <source>
        <dbReference type="SAM" id="MobiDB-lite"/>
    </source>
</evidence>